<reference evidence="4 5" key="1">
    <citation type="submission" date="2018-09" db="EMBL/GenBank/DDBJ databases">
        <title>Roseovarius spongiae sp. nov., isolated from a marine sponge.</title>
        <authorList>
            <person name="Zhuang L."/>
            <person name="Luo L."/>
        </authorList>
    </citation>
    <scope>NUCLEOTIDE SEQUENCE [LARGE SCALE GENOMIC DNA]</scope>
    <source>
        <strain evidence="4 5">HN-E21</strain>
    </source>
</reference>
<dbReference type="EMBL" id="RAPE01000002">
    <property type="protein sequence ID" value="RKF14815.1"/>
    <property type="molecule type" value="Genomic_DNA"/>
</dbReference>
<evidence type="ECO:0000256" key="2">
    <source>
        <dbReference type="ARBA" id="ARBA00022801"/>
    </source>
</evidence>
<keyword evidence="1" id="KW-0479">Metal-binding</keyword>
<proteinExistence type="inferred from homology"/>
<dbReference type="Gene3D" id="3.40.800.10">
    <property type="entry name" value="Ureohydrolase domain"/>
    <property type="match status" value="1"/>
</dbReference>
<keyword evidence="2" id="KW-0378">Hydrolase</keyword>
<dbReference type="InterPro" id="IPR023696">
    <property type="entry name" value="Ureohydrolase_dom_sf"/>
</dbReference>
<evidence type="ECO:0000313" key="5">
    <source>
        <dbReference type="Proteomes" id="UP000281128"/>
    </source>
</evidence>
<dbReference type="GO" id="GO:0008783">
    <property type="term" value="F:agmatinase activity"/>
    <property type="evidence" value="ECO:0007669"/>
    <property type="project" value="TreeGrafter"/>
</dbReference>
<comment type="caution">
    <text evidence="4">The sequence shown here is derived from an EMBL/GenBank/DDBJ whole genome shotgun (WGS) entry which is preliminary data.</text>
</comment>
<comment type="similarity">
    <text evidence="3">Belongs to the arginase family.</text>
</comment>
<evidence type="ECO:0000256" key="1">
    <source>
        <dbReference type="ARBA" id="ARBA00022723"/>
    </source>
</evidence>
<dbReference type="GO" id="GO:0033389">
    <property type="term" value="P:putrescine biosynthetic process from arginine, via agmatine"/>
    <property type="evidence" value="ECO:0007669"/>
    <property type="project" value="TreeGrafter"/>
</dbReference>
<evidence type="ECO:0000313" key="4">
    <source>
        <dbReference type="EMBL" id="RKF14815.1"/>
    </source>
</evidence>
<accession>A0A3A8B9D2</accession>
<dbReference type="SUPFAM" id="SSF52768">
    <property type="entry name" value="Arginase/deacetylase"/>
    <property type="match status" value="1"/>
</dbReference>
<gene>
    <name evidence="4" type="ORF">D6850_08035</name>
</gene>
<dbReference type="GO" id="GO:0046872">
    <property type="term" value="F:metal ion binding"/>
    <property type="evidence" value="ECO:0007669"/>
    <property type="project" value="UniProtKB-KW"/>
</dbReference>
<dbReference type="Pfam" id="PF00491">
    <property type="entry name" value="Arginase"/>
    <property type="match status" value="1"/>
</dbReference>
<dbReference type="PANTHER" id="PTHR11358:SF26">
    <property type="entry name" value="GUANIDINO ACID HYDROLASE, MITOCHONDRIAL"/>
    <property type="match status" value="1"/>
</dbReference>
<dbReference type="PANTHER" id="PTHR11358">
    <property type="entry name" value="ARGINASE/AGMATINASE"/>
    <property type="match status" value="1"/>
</dbReference>
<dbReference type="OrthoDB" id="9788689at2"/>
<evidence type="ECO:0000256" key="3">
    <source>
        <dbReference type="PROSITE-ProRule" id="PRU00742"/>
    </source>
</evidence>
<evidence type="ECO:0008006" key="6">
    <source>
        <dbReference type="Google" id="ProtNLM"/>
    </source>
</evidence>
<sequence length="325" mass="34489">MADRLLRRIVMQDSTTLFRSFLDQPRIAPDAVGASDLVLIGAPHGTPYPDRNEVSYAVETLSAGAPQAIRDAANECSSNIDHYDFDLGGTLLADSGRRLVDCGDLALTPQDGPANRAAIQEATDAILGRGGTPFLLGGDDSVPIPFLAAFRDRRPVDILQIDAHIDWRDSIGGERMGYSSTIRRASEHDFVRSITQVGMRGVGSARAAEVDAARDWGARLVTVGETRELGPRGIAALIPEGGNLVIQIDCDAFDTSVCPAVNAPTPGGFMFEELAALVRTVIEARGLAGYSIVELVPGEDRNMISAIAAARITCNAIGALARHGQ</sequence>
<organism evidence="4 5">
    <name type="scientific">Roseovarius spongiae</name>
    <dbReference type="NCBI Taxonomy" id="2320272"/>
    <lineage>
        <taxon>Bacteria</taxon>
        <taxon>Pseudomonadati</taxon>
        <taxon>Pseudomonadota</taxon>
        <taxon>Alphaproteobacteria</taxon>
        <taxon>Rhodobacterales</taxon>
        <taxon>Roseobacteraceae</taxon>
        <taxon>Roseovarius</taxon>
    </lineage>
</organism>
<protein>
    <recommendedName>
        <fullName evidence="6">Arginase</fullName>
    </recommendedName>
</protein>
<dbReference type="AlphaFoldDB" id="A0A3A8B9D2"/>
<name>A0A3A8B9D2_9RHOB</name>
<dbReference type="InterPro" id="IPR006035">
    <property type="entry name" value="Ureohydrolase"/>
</dbReference>
<dbReference type="Proteomes" id="UP000281128">
    <property type="component" value="Unassembled WGS sequence"/>
</dbReference>
<dbReference type="PROSITE" id="PS51409">
    <property type="entry name" value="ARGINASE_2"/>
    <property type="match status" value="1"/>
</dbReference>
<keyword evidence="5" id="KW-1185">Reference proteome</keyword>